<dbReference type="GO" id="GO:0009307">
    <property type="term" value="P:DNA restriction-modification system"/>
    <property type="evidence" value="ECO:0007669"/>
    <property type="project" value="UniProtKB-KW"/>
</dbReference>
<evidence type="ECO:0000256" key="1">
    <source>
        <dbReference type="ARBA" id="ARBA00010923"/>
    </source>
</evidence>
<name>A0A2S9TDA6_9BACT</name>
<dbReference type="PANTHER" id="PTHR30408:SF12">
    <property type="entry name" value="TYPE I RESTRICTION ENZYME MJAVIII SPECIFICITY SUBUNIT"/>
    <property type="match status" value="1"/>
</dbReference>
<gene>
    <name evidence="5" type="ORF">CJ670_07290</name>
</gene>
<keyword evidence="3" id="KW-0238">DNA-binding</keyword>
<feature type="domain" description="Type I restriction modification DNA specificity" evidence="4">
    <location>
        <begin position="218"/>
        <end position="395"/>
    </location>
</feature>
<evidence type="ECO:0000256" key="3">
    <source>
        <dbReference type="ARBA" id="ARBA00023125"/>
    </source>
</evidence>
<dbReference type="PANTHER" id="PTHR30408">
    <property type="entry name" value="TYPE-1 RESTRICTION ENZYME ECOKI SPECIFICITY PROTEIN"/>
    <property type="match status" value="1"/>
</dbReference>
<dbReference type="CDD" id="cd17513">
    <property type="entry name" value="RMtype1_S_AveSPN6ORF1907P_TRD2-CR2_like"/>
    <property type="match status" value="1"/>
</dbReference>
<evidence type="ECO:0000313" key="6">
    <source>
        <dbReference type="Proteomes" id="UP000239151"/>
    </source>
</evidence>
<evidence type="ECO:0000256" key="2">
    <source>
        <dbReference type="ARBA" id="ARBA00022747"/>
    </source>
</evidence>
<dbReference type="Proteomes" id="UP000239151">
    <property type="component" value="Unassembled WGS sequence"/>
</dbReference>
<dbReference type="InterPro" id="IPR044946">
    <property type="entry name" value="Restrct_endonuc_typeI_TRD_sf"/>
</dbReference>
<dbReference type="Gene3D" id="3.90.220.20">
    <property type="entry name" value="DNA methylase specificity domains"/>
    <property type="match status" value="2"/>
</dbReference>
<accession>A0A2S9TDA6</accession>
<protein>
    <recommendedName>
        <fullName evidence="4">Type I restriction modification DNA specificity domain-containing protein</fullName>
    </recommendedName>
</protein>
<reference evidence="5 6" key="1">
    <citation type="submission" date="2017-09" db="EMBL/GenBank/DDBJ databases">
        <title>Reassesment of A. cryaerophilus.</title>
        <authorList>
            <person name="Perez-Cataluna A."/>
            <person name="Collado L."/>
            <person name="Salgado O."/>
            <person name="Lefinanco V."/>
            <person name="Figueras M.J."/>
        </authorList>
    </citation>
    <scope>NUCLEOTIDE SEQUENCE [LARGE SCALE GENOMIC DNA]</scope>
    <source>
        <strain evidence="5 6">LMG 9065</strain>
    </source>
</reference>
<dbReference type="InterPro" id="IPR000055">
    <property type="entry name" value="Restrct_endonuc_typeI_TRD"/>
</dbReference>
<sequence>MSKSINVPKLRFKEFSGEWVNTKLGNLGNFQGGGTPATSEDKYWIGNIPWISSSDIIEGDIKNIKIHRFINDISIKESATKLIAKNSILFVSRVGIGKVAIANTDLCTSQDFTNLTLIKDDSYFIGYYFLSKNRLLEKYSQGTSIKGFTMNDLKTLKLNLPSKQEQEKIALFLASVDTKIEQLTKKEKLLQQYKKGVMQKIFNQEIRFKADDGSEFCDWEEKKLGDIFSGIKGQGLSKGDIVENGVNKCILYGELYTSYPEIIKEVISKTNSINGVKSLKGDLLIPCSTTTTRIDLADVTVLYEDNVLLGGDITILRFKKNGNSTFFGYYLTHYKKYDLAKYGQGSTIVHMYYSHFKTMIIKIPPSIQEQNKIANFLSSVDSKIEQVNKQLHSIKEFKKALLQQMFV</sequence>
<evidence type="ECO:0000259" key="4">
    <source>
        <dbReference type="Pfam" id="PF01420"/>
    </source>
</evidence>
<keyword evidence="2" id="KW-0680">Restriction system</keyword>
<dbReference type="EMBL" id="NXGI01000016">
    <property type="protein sequence ID" value="PRM96803.1"/>
    <property type="molecule type" value="Genomic_DNA"/>
</dbReference>
<dbReference type="AlphaFoldDB" id="A0A2S9TDA6"/>
<dbReference type="InterPro" id="IPR052021">
    <property type="entry name" value="Type-I_RS_S_subunit"/>
</dbReference>
<evidence type="ECO:0000313" key="5">
    <source>
        <dbReference type="EMBL" id="PRM96803.1"/>
    </source>
</evidence>
<dbReference type="Pfam" id="PF01420">
    <property type="entry name" value="Methylase_S"/>
    <property type="match status" value="2"/>
</dbReference>
<dbReference type="Gene3D" id="1.10.287.1120">
    <property type="entry name" value="Bipartite methylase S protein"/>
    <property type="match status" value="1"/>
</dbReference>
<proteinExistence type="inferred from homology"/>
<feature type="domain" description="Type I restriction modification DNA specificity" evidence="4">
    <location>
        <begin position="18"/>
        <end position="189"/>
    </location>
</feature>
<comment type="caution">
    <text evidence="5">The sequence shown here is derived from an EMBL/GenBank/DDBJ whole genome shotgun (WGS) entry which is preliminary data.</text>
</comment>
<comment type="similarity">
    <text evidence="1">Belongs to the type-I restriction system S methylase family.</text>
</comment>
<dbReference type="GO" id="GO:0003677">
    <property type="term" value="F:DNA binding"/>
    <property type="evidence" value="ECO:0007669"/>
    <property type="project" value="UniProtKB-KW"/>
</dbReference>
<dbReference type="SUPFAM" id="SSF116734">
    <property type="entry name" value="DNA methylase specificity domain"/>
    <property type="match status" value="2"/>
</dbReference>
<organism evidence="5 6">
    <name type="scientific">Aliarcobacter cryaerophilus</name>
    <dbReference type="NCBI Taxonomy" id="28198"/>
    <lineage>
        <taxon>Bacteria</taxon>
        <taxon>Pseudomonadati</taxon>
        <taxon>Campylobacterota</taxon>
        <taxon>Epsilonproteobacteria</taxon>
        <taxon>Campylobacterales</taxon>
        <taxon>Arcobacteraceae</taxon>
        <taxon>Aliarcobacter</taxon>
    </lineage>
</organism>